<dbReference type="STRING" id="388408.LAX5112_00121"/>
<evidence type="ECO:0000313" key="2">
    <source>
        <dbReference type="EMBL" id="CTQ63942.1"/>
    </source>
</evidence>
<feature type="compositionally biased region" description="Basic and acidic residues" evidence="1">
    <location>
        <begin position="262"/>
        <end position="271"/>
    </location>
</feature>
<feature type="region of interest" description="Disordered" evidence="1">
    <location>
        <begin position="260"/>
        <end position="292"/>
    </location>
</feature>
<dbReference type="InterPro" id="IPR010775">
    <property type="entry name" value="DUF1365"/>
</dbReference>
<dbReference type="RefSeq" id="WP_235812848.1">
    <property type="nucleotide sequence ID" value="NZ_CXWD01000001.1"/>
</dbReference>
<proteinExistence type="predicted"/>
<organism evidence="2 3">
    <name type="scientific">Roseibium alexandrii</name>
    <dbReference type="NCBI Taxonomy" id="388408"/>
    <lineage>
        <taxon>Bacteria</taxon>
        <taxon>Pseudomonadati</taxon>
        <taxon>Pseudomonadota</taxon>
        <taxon>Alphaproteobacteria</taxon>
        <taxon>Hyphomicrobiales</taxon>
        <taxon>Stappiaceae</taxon>
        <taxon>Roseibium</taxon>
    </lineage>
</organism>
<evidence type="ECO:0000313" key="3">
    <source>
        <dbReference type="Proteomes" id="UP000053235"/>
    </source>
</evidence>
<protein>
    <recommendedName>
        <fullName evidence="4">DUF1365 domain-containing protein</fullName>
    </recommendedName>
</protein>
<dbReference type="AlphaFoldDB" id="A0A0M6ZNX4"/>
<dbReference type="PANTHER" id="PTHR33973:SF4">
    <property type="entry name" value="OS07G0153300 PROTEIN"/>
    <property type="match status" value="1"/>
</dbReference>
<gene>
    <name evidence="2" type="ORF">LAX5112_00121</name>
</gene>
<accession>A0A0M6ZNX4</accession>
<dbReference type="Pfam" id="PF07103">
    <property type="entry name" value="DUF1365"/>
    <property type="match status" value="1"/>
</dbReference>
<reference evidence="3" key="1">
    <citation type="submission" date="2015-07" db="EMBL/GenBank/DDBJ databases">
        <authorList>
            <person name="Rodrigo-Torres Lidia"/>
            <person name="Arahal R.David."/>
        </authorList>
    </citation>
    <scope>NUCLEOTIDE SEQUENCE [LARGE SCALE GENOMIC DNA]</scope>
    <source>
        <strain evidence="3">CECT 5112</strain>
    </source>
</reference>
<dbReference type="Proteomes" id="UP000053235">
    <property type="component" value="Unassembled WGS sequence"/>
</dbReference>
<dbReference type="PANTHER" id="PTHR33973">
    <property type="entry name" value="OS07G0153300 PROTEIN"/>
    <property type="match status" value="1"/>
</dbReference>
<evidence type="ECO:0000256" key="1">
    <source>
        <dbReference type="SAM" id="MobiDB-lite"/>
    </source>
</evidence>
<feature type="compositionally biased region" description="Polar residues" evidence="1">
    <location>
        <begin position="282"/>
        <end position="292"/>
    </location>
</feature>
<sequence>MIPLPATNRMSDNGPAPQAAAALYNGVVMHQRMKPKQHRFSYDVFNLLIDIDRLKEATKMSWMFSVNRFNLLSFHEKDHGPRDGSSLRQHIDSLLQKEGLVRAHRVVLLAYPRLLGYGFNPLSVYYAYDEHDRLTALVYEVRNTFGGLHTYVGPVRDGQISDAGVRQDQRKEFYVSPFISMQQRYHFRMLPPGKAVRVRILETDDTGPLLSATFSGAQKPLTTWSLMRAFARVPLLTFKVMAAIHWQAFKIWRKRVPFHPRPANDGRDDSAGRSTAPELWRETTNNISRGSA</sequence>
<keyword evidence="3" id="KW-1185">Reference proteome</keyword>
<name>A0A0M6ZNX4_9HYPH</name>
<evidence type="ECO:0008006" key="4">
    <source>
        <dbReference type="Google" id="ProtNLM"/>
    </source>
</evidence>
<dbReference type="EMBL" id="CXWD01000001">
    <property type="protein sequence ID" value="CTQ63942.1"/>
    <property type="molecule type" value="Genomic_DNA"/>
</dbReference>